<sequence>MMNDFEDLDSGQVFQCLIASIPITGACDSIAVMSGILKRKFEEVDGTSPCSCVWESDDDISSSESADSGSNVHPSTSNHFTRKEPEIMFGIELDHLGLGQRPADYNSFPEQHIKPKFYARCSPAYTVIDANSSSRIGKKY</sequence>
<keyword evidence="3" id="KW-1185">Reference proteome</keyword>
<evidence type="ECO:0000313" key="3">
    <source>
        <dbReference type="Proteomes" id="UP000233556"/>
    </source>
</evidence>
<reference evidence="3" key="2">
    <citation type="submission" date="2017-12" db="EMBL/GenBank/DDBJ databases">
        <title>Genome sequence of the Bar-tailed Godwit (Limosa lapponica baueri).</title>
        <authorList>
            <person name="Lima N.C.B."/>
            <person name="Parody-Merino A.M."/>
            <person name="Battley P.F."/>
            <person name="Fidler A.E."/>
            <person name="Prosdocimi F."/>
        </authorList>
    </citation>
    <scope>NUCLEOTIDE SEQUENCE [LARGE SCALE GENOMIC DNA]</scope>
</reference>
<proteinExistence type="predicted"/>
<gene>
    <name evidence="2" type="ORF">llap_321</name>
</gene>
<feature type="region of interest" description="Disordered" evidence="1">
    <location>
        <begin position="56"/>
        <end position="81"/>
    </location>
</feature>
<dbReference type="OrthoDB" id="10536681at2759"/>
<accession>A0A2I0UTV3</accession>
<dbReference type="Proteomes" id="UP000233556">
    <property type="component" value="Unassembled WGS sequence"/>
</dbReference>
<dbReference type="AlphaFoldDB" id="A0A2I0UTV3"/>
<evidence type="ECO:0000256" key="1">
    <source>
        <dbReference type="SAM" id="MobiDB-lite"/>
    </source>
</evidence>
<evidence type="ECO:0000313" key="2">
    <source>
        <dbReference type="EMBL" id="PKU49456.1"/>
    </source>
</evidence>
<name>A0A2I0UTV3_LIMLA</name>
<reference evidence="3" key="1">
    <citation type="submission" date="2017-11" db="EMBL/GenBank/DDBJ databases">
        <authorList>
            <person name="Lima N.C."/>
            <person name="Parody-Merino A.M."/>
            <person name="Battley P.F."/>
            <person name="Fidler A.E."/>
            <person name="Prosdocimi F."/>
        </authorList>
    </citation>
    <scope>NUCLEOTIDE SEQUENCE [LARGE SCALE GENOMIC DNA]</scope>
</reference>
<dbReference type="EMBL" id="KZ505638">
    <property type="protein sequence ID" value="PKU49456.1"/>
    <property type="molecule type" value="Genomic_DNA"/>
</dbReference>
<organism evidence="2 3">
    <name type="scientific">Limosa lapponica baueri</name>
    <dbReference type="NCBI Taxonomy" id="1758121"/>
    <lineage>
        <taxon>Eukaryota</taxon>
        <taxon>Metazoa</taxon>
        <taxon>Chordata</taxon>
        <taxon>Craniata</taxon>
        <taxon>Vertebrata</taxon>
        <taxon>Euteleostomi</taxon>
        <taxon>Archelosauria</taxon>
        <taxon>Archosauria</taxon>
        <taxon>Dinosauria</taxon>
        <taxon>Saurischia</taxon>
        <taxon>Theropoda</taxon>
        <taxon>Coelurosauria</taxon>
        <taxon>Aves</taxon>
        <taxon>Neognathae</taxon>
        <taxon>Neoaves</taxon>
        <taxon>Charadriiformes</taxon>
        <taxon>Scolopacidae</taxon>
        <taxon>Limosa</taxon>
    </lineage>
</organism>
<protein>
    <submittedName>
        <fullName evidence="2">Cysteine serine-rich nuclear protein 3 isoform x6</fullName>
    </submittedName>
</protein>